<dbReference type="SMART" id="SM00167">
    <property type="entry name" value="VPS9"/>
    <property type="match status" value="1"/>
</dbReference>
<keyword evidence="4" id="KW-1185">Reference proteome</keyword>
<protein>
    <submittedName>
        <fullName evidence="3">Vacuolar sorting protein 9 domain-containing protein</fullName>
    </submittedName>
</protein>
<accession>A0A0M0K8F4</accession>
<dbReference type="PROSITE" id="PS51205">
    <property type="entry name" value="VPS9"/>
    <property type="match status" value="1"/>
</dbReference>
<feature type="compositionally biased region" description="Basic and acidic residues" evidence="1">
    <location>
        <begin position="463"/>
        <end position="474"/>
    </location>
</feature>
<feature type="region of interest" description="Disordered" evidence="1">
    <location>
        <begin position="385"/>
        <end position="443"/>
    </location>
</feature>
<evidence type="ECO:0000313" key="4">
    <source>
        <dbReference type="Proteomes" id="UP000037460"/>
    </source>
</evidence>
<feature type="compositionally biased region" description="Acidic residues" evidence="1">
    <location>
        <begin position="302"/>
        <end position="312"/>
    </location>
</feature>
<evidence type="ECO:0000259" key="2">
    <source>
        <dbReference type="PROSITE" id="PS51205"/>
    </source>
</evidence>
<dbReference type="PANTHER" id="PTHR23101:SF25">
    <property type="entry name" value="GTPASE-ACTIVATING PROTEIN AND VPS9 DOMAIN-CONTAINING PROTEIN 1"/>
    <property type="match status" value="1"/>
</dbReference>
<proteinExistence type="predicted"/>
<dbReference type="GO" id="GO:0005829">
    <property type="term" value="C:cytosol"/>
    <property type="evidence" value="ECO:0007669"/>
    <property type="project" value="TreeGrafter"/>
</dbReference>
<evidence type="ECO:0000256" key="1">
    <source>
        <dbReference type="SAM" id="MobiDB-lite"/>
    </source>
</evidence>
<dbReference type="GO" id="GO:0030139">
    <property type="term" value="C:endocytic vesicle"/>
    <property type="evidence" value="ECO:0007669"/>
    <property type="project" value="TreeGrafter"/>
</dbReference>
<dbReference type="EMBL" id="JWZX01000994">
    <property type="protein sequence ID" value="KOO35074.1"/>
    <property type="molecule type" value="Genomic_DNA"/>
</dbReference>
<feature type="region of interest" description="Disordered" evidence="1">
    <location>
        <begin position="285"/>
        <end position="317"/>
    </location>
</feature>
<dbReference type="Gene3D" id="1.20.1050.80">
    <property type="entry name" value="VPS9 domain"/>
    <property type="match status" value="1"/>
</dbReference>
<feature type="domain" description="VPS9" evidence="2">
    <location>
        <begin position="136"/>
        <end position="388"/>
    </location>
</feature>
<comment type="caution">
    <text evidence="3">The sequence shown here is derived from an EMBL/GenBank/DDBJ whole genome shotgun (WGS) entry which is preliminary data.</text>
</comment>
<organism evidence="3 4">
    <name type="scientific">Chrysochromulina tobinii</name>
    <dbReference type="NCBI Taxonomy" id="1460289"/>
    <lineage>
        <taxon>Eukaryota</taxon>
        <taxon>Haptista</taxon>
        <taxon>Haptophyta</taxon>
        <taxon>Prymnesiophyceae</taxon>
        <taxon>Prymnesiales</taxon>
        <taxon>Chrysochromulinaceae</taxon>
        <taxon>Chrysochromulina</taxon>
    </lineage>
</organism>
<dbReference type="InterPro" id="IPR003123">
    <property type="entry name" value="VPS9"/>
</dbReference>
<dbReference type="GO" id="GO:0016192">
    <property type="term" value="P:vesicle-mediated transport"/>
    <property type="evidence" value="ECO:0007669"/>
    <property type="project" value="InterPro"/>
</dbReference>
<dbReference type="OrthoDB" id="300289at2759"/>
<dbReference type="AlphaFoldDB" id="A0A0M0K8F4"/>
<dbReference type="Proteomes" id="UP000037460">
    <property type="component" value="Unassembled WGS sequence"/>
</dbReference>
<reference evidence="4" key="1">
    <citation type="journal article" date="2015" name="PLoS Genet.">
        <title>Genome Sequence and Transcriptome Analyses of Chrysochromulina tobin: Metabolic Tools for Enhanced Algal Fitness in the Prominent Order Prymnesiales (Haptophyceae).</title>
        <authorList>
            <person name="Hovde B.T."/>
            <person name="Deodato C.R."/>
            <person name="Hunsperger H.M."/>
            <person name="Ryken S.A."/>
            <person name="Yost W."/>
            <person name="Jha R.K."/>
            <person name="Patterson J."/>
            <person name="Monnat R.J. Jr."/>
            <person name="Barlow S.B."/>
            <person name="Starkenburg S.R."/>
            <person name="Cattolico R.A."/>
        </authorList>
    </citation>
    <scope>NUCLEOTIDE SEQUENCE</scope>
    <source>
        <strain evidence="4">CCMP291</strain>
    </source>
</reference>
<gene>
    <name evidence="3" type="ORF">Ctob_015106</name>
</gene>
<dbReference type="Pfam" id="PF02204">
    <property type="entry name" value="VPS9"/>
    <property type="match status" value="1"/>
</dbReference>
<feature type="compositionally biased region" description="Low complexity" evidence="1">
    <location>
        <begin position="431"/>
        <end position="441"/>
    </location>
</feature>
<feature type="region of interest" description="Disordered" evidence="1">
    <location>
        <begin position="461"/>
        <end position="494"/>
    </location>
</feature>
<dbReference type="InterPro" id="IPR037191">
    <property type="entry name" value="VPS9_dom_sf"/>
</dbReference>
<name>A0A0M0K8F4_9EUKA</name>
<dbReference type="GO" id="GO:0005085">
    <property type="term" value="F:guanyl-nucleotide exchange factor activity"/>
    <property type="evidence" value="ECO:0007669"/>
    <property type="project" value="InterPro"/>
</dbReference>
<dbReference type="GO" id="GO:0031267">
    <property type="term" value="F:small GTPase binding"/>
    <property type="evidence" value="ECO:0007669"/>
    <property type="project" value="TreeGrafter"/>
</dbReference>
<dbReference type="SUPFAM" id="SSF109993">
    <property type="entry name" value="VPS9 domain"/>
    <property type="match status" value="1"/>
</dbReference>
<feature type="compositionally biased region" description="Acidic residues" evidence="1">
    <location>
        <begin position="414"/>
        <end position="423"/>
    </location>
</feature>
<dbReference type="InterPro" id="IPR045046">
    <property type="entry name" value="Vps9-like"/>
</dbReference>
<sequence length="528" mass="57013">MASSSDGGTPSRRVDPAVAAGVEAAVKAAQAHAARAAARLKTQSHCWAALSTGDTRQILDAVRLLRPSAFDSVRSFIATASAADPRVHVRMHSLLDAEAEAVTSDARQFERVRDALEKLVTTRLYPTVFGLGEGDESAETEFEANLAIARDTLTHDRLGVSPVFCDGGAWTASSVMLHRISRHRAPADKLALIVNACRLIERRLHTLGVAEKKASIAERKRADATQRRQARELQIRQVREIQIRQGRELLKRDDLSSDSQRPADEAAVHSFKRLHVAEAIPKASLAPATNGASDHGAAASEEGGDMGSEDADEKAGSEALDVTIGADEFFPVLLWVVLHCTPARLCSELSFISRFRHPDKLRGVSGCYFTHVRAAVKFIEMTARVSEPETAWPSGAADSARSMQGDPRLPREEKDDDDEEEEGQLGPGRYASAAPAPAQPSTLRTTAGRWAEWLIGGVPAIADEPRAPSTRRDDDDGGLNNELRGQSSPRMPSVAHGHIGSMGGMELGRHDSLVEEEEVSAAQLLGFY</sequence>
<dbReference type="PANTHER" id="PTHR23101">
    <property type="entry name" value="RAB GDP/GTP EXCHANGE FACTOR"/>
    <property type="match status" value="1"/>
</dbReference>
<evidence type="ECO:0000313" key="3">
    <source>
        <dbReference type="EMBL" id="KOO35074.1"/>
    </source>
</evidence>